<name>A0A024TXT8_9STRA</name>
<accession>A0A024TXT8</accession>
<gene>
    <name evidence="1" type="ORF">H310_08314</name>
</gene>
<dbReference type="OrthoDB" id="10381421at2759"/>
<evidence type="ECO:0000313" key="1">
    <source>
        <dbReference type="EMBL" id="ETV98809.1"/>
    </source>
</evidence>
<dbReference type="RefSeq" id="XP_008872237.1">
    <property type="nucleotide sequence ID" value="XM_008874015.1"/>
</dbReference>
<dbReference type="VEuPathDB" id="FungiDB:H310_08314"/>
<dbReference type="EMBL" id="KI913968">
    <property type="protein sequence ID" value="ETV98809.1"/>
    <property type="molecule type" value="Genomic_DNA"/>
</dbReference>
<organism evidence="1">
    <name type="scientific">Aphanomyces invadans</name>
    <dbReference type="NCBI Taxonomy" id="157072"/>
    <lineage>
        <taxon>Eukaryota</taxon>
        <taxon>Sar</taxon>
        <taxon>Stramenopiles</taxon>
        <taxon>Oomycota</taxon>
        <taxon>Saprolegniomycetes</taxon>
        <taxon>Saprolegniales</taxon>
        <taxon>Verrucalvaceae</taxon>
        <taxon>Aphanomyces</taxon>
    </lineage>
</organism>
<reference evidence="1" key="1">
    <citation type="submission" date="2013-12" db="EMBL/GenBank/DDBJ databases">
        <title>The Genome Sequence of Aphanomyces invadans NJM9701.</title>
        <authorList>
            <consortium name="The Broad Institute Genomics Platform"/>
            <person name="Russ C."/>
            <person name="Tyler B."/>
            <person name="van West P."/>
            <person name="Dieguez-Uribeondo J."/>
            <person name="Young S.K."/>
            <person name="Zeng Q."/>
            <person name="Gargeya S."/>
            <person name="Fitzgerald M."/>
            <person name="Abouelleil A."/>
            <person name="Alvarado L."/>
            <person name="Chapman S.B."/>
            <person name="Gainer-Dewar J."/>
            <person name="Goldberg J."/>
            <person name="Griggs A."/>
            <person name="Gujja S."/>
            <person name="Hansen M."/>
            <person name="Howarth C."/>
            <person name="Imamovic A."/>
            <person name="Ireland A."/>
            <person name="Larimer J."/>
            <person name="McCowan C."/>
            <person name="Murphy C."/>
            <person name="Pearson M."/>
            <person name="Poon T.W."/>
            <person name="Priest M."/>
            <person name="Roberts A."/>
            <person name="Saif S."/>
            <person name="Shea T."/>
            <person name="Sykes S."/>
            <person name="Wortman J."/>
            <person name="Nusbaum C."/>
            <person name="Birren B."/>
        </authorList>
    </citation>
    <scope>NUCLEOTIDE SEQUENCE [LARGE SCALE GENOMIC DNA]</scope>
    <source>
        <strain evidence="1">NJM9701</strain>
    </source>
</reference>
<sequence>MTQSPLRHLEFTEFTDVRFGSQAGPFDVTMATVRGNMPLQLWLRCANTDAKWECTVQDTAVAATGIVFVWDNSSVIHALAAALKCSRREPLPTVEKVGELDLEWNGSNEPAIVLTIDRGSALESTYTFRFVRSAVAPIAVLQATVDKLERENHVLHRALASPTSPISVVVTSKAKVPRDTFLTWTVSGWLDPSQFALTTLMDAVMMVHPGKYCISVRGQFDHRHGHNAIVLFLNGVAVMASPGNKAVDTVDIAHVVDVPANACVQVLHRGGSDLNAGATLALYWLAASERCA</sequence>
<protein>
    <submittedName>
        <fullName evidence="1">Uncharacterized protein</fullName>
    </submittedName>
</protein>
<proteinExistence type="predicted"/>
<dbReference type="AlphaFoldDB" id="A0A024TXT8"/>
<dbReference type="GeneID" id="20085364"/>